<feature type="compositionally biased region" description="Acidic residues" evidence="1">
    <location>
        <begin position="160"/>
        <end position="176"/>
    </location>
</feature>
<feature type="region of interest" description="Disordered" evidence="1">
    <location>
        <begin position="1"/>
        <end position="36"/>
    </location>
</feature>
<accession>A0AAV5QJ09</accession>
<evidence type="ECO:0000313" key="4">
    <source>
        <dbReference type="Proteomes" id="UP001360560"/>
    </source>
</evidence>
<organism evidence="3 4">
    <name type="scientific">Saccharomycopsis crataegensis</name>
    <dbReference type="NCBI Taxonomy" id="43959"/>
    <lineage>
        <taxon>Eukaryota</taxon>
        <taxon>Fungi</taxon>
        <taxon>Dikarya</taxon>
        <taxon>Ascomycota</taxon>
        <taxon>Saccharomycotina</taxon>
        <taxon>Saccharomycetes</taxon>
        <taxon>Saccharomycopsidaceae</taxon>
        <taxon>Saccharomycopsis</taxon>
    </lineage>
</organism>
<dbReference type="EMBL" id="BTFZ01000003">
    <property type="protein sequence ID" value="GMM34671.1"/>
    <property type="molecule type" value="Genomic_DNA"/>
</dbReference>
<protein>
    <recommendedName>
        <fullName evidence="2">JmjC domain-containing protein</fullName>
    </recommendedName>
</protein>
<dbReference type="PROSITE" id="PS51184">
    <property type="entry name" value="JMJC"/>
    <property type="match status" value="1"/>
</dbReference>
<dbReference type="SUPFAM" id="SSF51197">
    <property type="entry name" value="Clavaminate synthase-like"/>
    <property type="match status" value="1"/>
</dbReference>
<dbReference type="InterPro" id="IPR041667">
    <property type="entry name" value="Cupin_8"/>
</dbReference>
<dbReference type="Gene3D" id="2.60.120.650">
    <property type="entry name" value="Cupin"/>
    <property type="match status" value="1"/>
</dbReference>
<dbReference type="AlphaFoldDB" id="A0AAV5QJ09"/>
<proteinExistence type="predicted"/>
<feature type="region of interest" description="Disordered" evidence="1">
    <location>
        <begin position="150"/>
        <end position="179"/>
    </location>
</feature>
<evidence type="ECO:0000259" key="2">
    <source>
        <dbReference type="PROSITE" id="PS51184"/>
    </source>
</evidence>
<keyword evidence="4" id="KW-1185">Reference proteome</keyword>
<dbReference type="PANTHER" id="PTHR12461:SF100">
    <property type="entry name" value="JMJC DOMAIN-CONTAINING PROTEIN 4"/>
    <property type="match status" value="1"/>
</dbReference>
<sequence>MSKEGKRSKNTGETSIVSKKQKVNTGLGDNYDGYKPLEDNEKIAEINIKDIDAQKFYEEYIKPRKPVVINGIITDLDISGLKSDTITKTLGRKNHEQYDVQVEKRVDGGFGSGFQRQTMAFDEFIAKVVNGETDGYLTTQYDDVYDEDLEDFPESGKEFSDDDEEEDEDVGDDGMGESEREKAMMEAIRNHHQQATPDDVVSEADSIDFNDLHDDFDDLGGEEEEEEVLDDCKGEPLYVSEAVERIYSLIQKPLTSLFEKDKLPIIPTILETLIPQQINIWAGSGKPNPGSLKIEIDETKKDFGLGRRIPGKGTSSGLHHDHANNLYIPVQGKKRFTIFPPSEAENLYTVGDINKIFNSGVIDYTPNERAPKWKPVRSDGAVIENPETIKDEDDDEEEVNKSKKLDPPSFCEVPPILLHSDELEEKEKVILRNFEKKHFPKLSNAKRITVELKSGQMLYLPTGWFHEVSSFGLTDESSDNMHIAVNYWFYPTDGNLFENPYLDSYWKTDFQRTQKAYSLYRQGKFELS</sequence>
<dbReference type="PANTHER" id="PTHR12461">
    <property type="entry name" value="HYPOXIA-INDUCIBLE FACTOR 1 ALPHA INHIBITOR-RELATED"/>
    <property type="match status" value="1"/>
</dbReference>
<gene>
    <name evidence="3" type="ORF">DASC09_019960</name>
</gene>
<name>A0AAV5QJ09_9ASCO</name>
<dbReference type="RefSeq" id="XP_064851671.1">
    <property type="nucleotide sequence ID" value="XM_064995599.1"/>
</dbReference>
<dbReference type="GeneID" id="90072650"/>
<evidence type="ECO:0000313" key="3">
    <source>
        <dbReference type="EMBL" id="GMM34671.1"/>
    </source>
</evidence>
<dbReference type="Proteomes" id="UP001360560">
    <property type="component" value="Unassembled WGS sequence"/>
</dbReference>
<feature type="domain" description="JmjC" evidence="2">
    <location>
        <begin position="252"/>
        <end position="504"/>
    </location>
</feature>
<dbReference type="Pfam" id="PF13621">
    <property type="entry name" value="Cupin_8"/>
    <property type="match status" value="1"/>
</dbReference>
<reference evidence="3 4" key="1">
    <citation type="journal article" date="2023" name="Elife">
        <title>Identification of key yeast species and microbe-microbe interactions impacting larval growth of Drosophila in the wild.</title>
        <authorList>
            <person name="Mure A."/>
            <person name="Sugiura Y."/>
            <person name="Maeda R."/>
            <person name="Honda K."/>
            <person name="Sakurai N."/>
            <person name="Takahashi Y."/>
            <person name="Watada M."/>
            <person name="Katoh T."/>
            <person name="Gotoh A."/>
            <person name="Gotoh Y."/>
            <person name="Taniguchi I."/>
            <person name="Nakamura K."/>
            <person name="Hayashi T."/>
            <person name="Katayama T."/>
            <person name="Uemura T."/>
            <person name="Hattori Y."/>
        </authorList>
    </citation>
    <scope>NUCLEOTIDE SEQUENCE [LARGE SCALE GENOMIC DNA]</scope>
    <source>
        <strain evidence="3 4">SC-9</strain>
    </source>
</reference>
<dbReference type="InterPro" id="IPR003347">
    <property type="entry name" value="JmjC_dom"/>
</dbReference>
<feature type="region of interest" description="Disordered" evidence="1">
    <location>
        <begin position="379"/>
        <end position="405"/>
    </location>
</feature>
<evidence type="ECO:0000256" key="1">
    <source>
        <dbReference type="SAM" id="MobiDB-lite"/>
    </source>
</evidence>
<comment type="caution">
    <text evidence="3">The sequence shown here is derived from an EMBL/GenBank/DDBJ whole genome shotgun (WGS) entry which is preliminary data.</text>
</comment>